<dbReference type="EMBL" id="BPQB01000134">
    <property type="protein sequence ID" value="GJF00106.1"/>
    <property type="molecule type" value="Genomic_DNA"/>
</dbReference>
<evidence type="ECO:0000313" key="1">
    <source>
        <dbReference type="EMBL" id="GJF00106.1"/>
    </source>
</evidence>
<sequence>MTPTHPAPGHESEWLAHALAQLLAAPHISVDEGPDEGAASVDVFTSRFDELFVPEARGIVCGHAVDRAALKRTLAGLQRRWDAAEGACVGCAAHPAGVPEFNPTMAAKVEFTPLYLYPRTKETIMAEASGEEIEGVERIDCLMLEGDEYLFRPEA</sequence>
<dbReference type="Proteomes" id="UP000703269">
    <property type="component" value="Unassembled WGS sequence"/>
</dbReference>
<gene>
    <name evidence="1" type="ORF">PsYK624_163850</name>
</gene>
<name>A0A9P3LM68_9APHY</name>
<organism evidence="1 2">
    <name type="scientific">Phanerochaete sordida</name>
    <dbReference type="NCBI Taxonomy" id="48140"/>
    <lineage>
        <taxon>Eukaryota</taxon>
        <taxon>Fungi</taxon>
        <taxon>Dikarya</taxon>
        <taxon>Basidiomycota</taxon>
        <taxon>Agaricomycotina</taxon>
        <taxon>Agaricomycetes</taxon>
        <taxon>Polyporales</taxon>
        <taxon>Phanerochaetaceae</taxon>
        <taxon>Phanerochaete</taxon>
    </lineage>
</organism>
<protein>
    <submittedName>
        <fullName evidence="1">Uncharacterized protein</fullName>
    </submittedName>
</protein>
<proteinExistence type="predicted"/>
<accession>A0A9P3LM68</accession>
<dbReference type="AlphaFoldDB" id="A0A9P3LM68"/>
<comment type="caution">
    <text evidence="1">The sequence shown here is derived from an EMBL/GenBank/DDBJ whole genome shotgun (WGS) entry which is preliminary data.</text>
</comment>
<dbReference type="OrthoDB" id="2789106at2759"/>
<keyword evidence="2" id="KW-1185">Reference proteome</keyword>
<evidence type="ECO:0000313" key="2">
    <source>
        <dbReference type="Proteomes" id="UP000703269"/>
    </source>
</evidence>
<reference evidence="1 2" key="1">
    <citation type="submission" date="2021-08" db="EMBL/GenBank/DDBJ databases">
        <title>Draft Genome Sequence of Phanerochaete sordida strain YK-624.</title>
        <authorList>
            <person name="Mori T."/>
            <person name="Dohra H."/>
            <person name="Suzuki T."/>
            <person name="Kawagishi H."/>
            <person name="Hirai H."/>
        </authorList>
    </citation>
    <scope>NUCLEOTIDE SEQUENCE [LARGE SCALE GENOMIC DNA]</scope>
    <source>
        <strain evidence="1 2">YK-624</strain>
    </source>
</reference>